<feature type="transmembrane region" description="Helical" evidence="6">
    <location>
        <begin position="96"/>
        <end position="113"/>
    </location>
</feature>
<dbReference type="GO" id="GO:0005886">
    <property type="term" value="C:plasma membrane"/>
    <property type="evidence" value="ECO:0007669"/>
    <property type="project" value="UniProtKB-SubCell"/>
</dbReference>
<dbReference type="EMBL" id="DTGT01000429">
    <property type="protein sequence ID" value="HGH62233.1"/>
    <property type="molecule type" value="Genomic_DNA"/>
</dbReference>
<feature type="transmembrane region" description="Helical" evidence="6">
    <location>
        <begin position="12"/>
        <end position="34"/>
    </location>
</feature>
<gene>
    <name evidence="7" type="ORF">ENV54_13155</name>
</gene>
<feature type="transmembrane region" description="Helical" evidence="6">
    <location>
        <begin position="120"/>
        <end position="138"/>
    </location>
</feature>
<comment type="caution">
    <text evidence="7">The sequence shown here is derived from an EMBL/GenBank/DDBJ whole genome shotgun (WGS) entry which is preliminary data.</text>
</comment>
<proteinExistence type="predicted"/>
<dbReference type="GO" id="GO:0015658">
    <property type="term" value="F:branched-chain amino acid transmembrane transporter activity"/>
    <property type="evidence" value="ECO:0007669"/>
    <property type="project" value="InterPro"/>
</dbReference>
<dbReference type="CDD" id="cd06581">
    <property type="entry name" value="TM_PBP1_LivM_like"/>
    <property type="match status" value="1"/>
</dbReference>
<dbReference type="InterPro" id="IPR001851">
    <property type="entry name" value="ABC_transp_permease"/>
</dbReference>
<sequence length="327" mass="35915">MTRLVPNRFAPSKVLTAVLVVAFLIILPLCLQRWGSEYYIYLASKVIIWSLFAMSFNLVLGYGGMMSFGHAAFYGLGAYSCALLLVKAAWPAPAAFVAAPLIAALAGLVIGYFSVRIMGIFYFAVLTLSFSQLIYILVFKWRSLTLGDDGIQGVPVPGYISTLDSYVHFYYFALIIAAICIFILWKITRSPFGLVLRSARENPDRASFIGVDLRRYRLAAFTVSAFFSGIAGALFVFMETSVSPDVLKWSISGEVILMGLLGGMHVFPGPIVGAGIMVLLNSFLTSYTEYWALFIGTILILSVLFFPQGVAGIAYEAWQKYCGRSLS</sequence>
<feature type="transmembrane region" description="Helical" evidence="6">
    <location>
        <begin position="169"/>
        <end position="187"/>
    </location>
</feature>
<evidence type="ECO:0000256" key="6">
    <source>
        <dbReference type="SAM" id="Phobius"/>
    </source>
</evidence>
<dbReference type="Pfam" id="PF02653">
    <property type="entry name" value="BPD_transp_2"/>
    <property type="match status" value="1"/>
</dbReference>
<name>A0A7C4EWV7_9BACT</name>
<feature type="transmembrane region" description="Helical" evidence="6">
    <location>
        <begin position="257"/>
        <end position="280"/>
    </location>
</feature>
<evidence type="ECO:0000256" key="4">
    <source>
        <dbReference type="ARBA" id="ARBA00022989"/>
    </source>
</evidence>
<accession>A0A7C4EWV7</accession>
<dbReference type="AlphaFoldDB" id="A0A7C4EWV7"/>
<evidence type="ECO:0000256" key="2">
    <source>
        <dbReference type="ARBA" id="ARBA00022475"/>
    </source>
</evidence>
<comment type="subcellular location">
    <subcellularLocation>
        <location evidence="1">Cell membrane</location>
        <topology evidence="1">Multi-pass membrane protein</topology>
    </subcellularLocation>
</comment>
<keyword evidence="5 6" id="KW-0472">Membrane</keyword>
<feature type="transmembrane region" description="Helical" evidence="6">
    <location>
        <begin position="292"/>
        <end position="315"/>
    </location>
</feature>
<evidence type="ECO:0000256" key="5">
    <source>
        <dbReference type="ARBA" id="ARBA00023136"/>
    </source>
</evidence>
<keyword evidence="4 6" id="KW-1133">Transmembrane helix</keyword>
<dbReference type="PANTHER" id="PTHR30482:SF17">
    <property type="entry name" value="ABC TRANSPORTER ATP-BINDING PROTEIN"/>
    <property type="match status" value="1"/>
</dbReference>
<evidence type="ECO:0000256" key="3">
    <source>
        <dbReference type="ARBA" id="ARBA00022692"/>
    </source>
</evidence>
<dbReference type="InterPro" id="IPR043428">
    <property type="entry name" value="LivM-like"/>
</dbReference>
<keyword evidence="2" id="KW-1003">Cell membrane</keyword>
<keyword evidence="3 6" id="KW-0812">Transmembrane</keyword>
<feature type="transmembrane region" description="Helical" evidence="6">
    <location>
        <begin position="40"/>
        <end position="60"/>
    </location>
</feature>
<dbReference type="PANTHER" id="PTHR30482">
    <property type="entry name" value="HIGH-AFFINITY BRANCHED-CHAIN AMINO ACID TRANSPORT SYSTEM PERMEASE"/>
    <property type="match status" value="1"/>
</dbReference>
<feature type="transmembrane region" description="Helical" evidence="6">
    <location>
        <begin position="218"/>
        <end position="237"/>
    </location>
</feature>
<evidence type="ECO:0000313" key="7">
    <source>
        <dbReference type="EMBL" id="HGH62233.1"/>
    </source>
</evidence>
<protein>
    <submittedName>
        <fullName evidence="7">Branched-chain amino acid ABC transporter permease</fullName>
    </submittedName>
</protein>
<organism evidence="7">
    <name type="scientific">Desulfomonile tiedjei</name>
    <dbReference type="NCBI Taxonomy" id="2358"/>
    <lineage>
        <taxon>Bacteria</taxon>
        <taxon>Pseudomonadati</taxon>
        <taxon>Thermodesulfobacteriota</taxon>
        <taxon>Desulfomonilia</taxon>
        <taxon>Desulfomonilales</taxon>
        <taxon>Desulfomonilaceae</taxon>
        <taxon>Desulfomonile</taxon>
    </lineage>
</organism>
<reference evidence="7" key="1">
    <citation type="journal article" date="2020" name="mSystems">
        <title>Genome- and Community-Level Interaction Insights into Carbon Utilization and Element Cycling Functions of Hydrothermarchaeota in Hydrothermal Sediment.</title>
        <authorList>
            <person name="Zhou Z."/>
            <person name="Liu Y."/>
            <person name="Xu W."/>
            <person name="Pan J."/>
            <person name="Luo Z.H."/>
            <person name="Li M."/>
        </authorList>
    </citation>
    <scope>NUCLEOTIDE SEQUENCE [LARGE SCALE GENOMIC DNA]</scope>
    <source>
        <strain evidence="7">SpSt-769</strain>
    </source>
</reference>
<evidence type="ECO:0000256" key="1">
    <source>
        <dbReference type="ARBA" id="ARBA00004651"/>
    </source>
</evidence>